<dbReference type="SMART" id="SM00320">
    <property type="entry name" value="WD40"/>
    <property type="match status" value="2"/>
</dbReference>
<evidence type="ECO:0000313" key="6">
    <source>
        <dbReference type="EMBL" id="OJJ24190.1"/>
    </source>
</evidence>
<dbReference type="InterPro" id="IPR015943">
    <property type="entry name" value="WD40/YVTN_repeat-like_dom_sf"/>
</dbReference>
<dbReference type="PANTHER" id="PTHR19848:SF8">
    <property type="entry name" value="F-BOX AND WD REPEAT DOMAIN CONTAINING 7"/>
    <property type="match status" value="1"/>
</dbReference>
<keyword evidence="4" id="KW-0175">Coiled coil</keyword>
<dbReference type="PROSITE" id="PS50082">
    <property type="entry name" value="WD_REPEATS_2"/>
    <property type="match status" value="3"/>
</dbReference>
<evidence type="ECO:0000256" key="3">
    <source>
        <dbReference type="PROSITE-ProRule" id="PRU00221"/>
    </source>
</evidence>
<dbReference type="InterPro" id="IPR036322">
    <property type="entry name" value="WD40_repeat_dom_sf"/>
</dbReference>
<feature type="repeat" description="WD" evidence="3">
    <location>
        <begin position="1117"/>
        <end position="1139"/>
    </location>
</feature>
<feature type="non-terminal residue" evidence="6">
    <location>
        <position position="1139"/>
    </location>
</feature>
<dbReference type="InterPro" id="IPR001680">
    <property type="entry name" value="WD40_rpt"/>
</dbReference>
<feature type="repeat" description="WD" evidence="3">
    <location>
        <begin position="1076"/>
        <end position="1117"/>
    </location>
</feature>
<evidence type="ECO:0000313" key="7">
    <source>
        <dbReference type="Proteomes" id="UP000183940"/>
    </source>
</evidence>
<dbReference type="SUPFAM" id="SSF52540">
    <property type="entry name" value="P-loop containing nucleoside triphosphate hydrolases"/>
    <property type="match status" value="1"/>
</dbReference>
<feature type="domain" description="Novel STAND NTPase 1" evidence="5">
    <location>
        <begin position="505"/>
        <end position="909"/>
    </location>
</feature>
<dbReference type="PROSITE" id="PS50294">
    <property type="entry name" value="WD_REPEATS_REGION"/>
    <property type="match status" value="2"/>
</dbReference>
<organism evidence="6 7">
    <name type="scientific">Roseofilum reptotaenium AO1-A</name>
    <dbReference type="NCBI Taxonomy" id="1925591"/>
    <lineage>
        <taxon>Bacteria</taxon>
        <taxon>Bacillati</taxon>
        <taxon>Cyanobacteriota</taxon>
        <taxon>Cyanophyceae</taxon>
        <taxon>Desertifilales</taxon>
        <taxon>Desertifilaceae</taxon>
        <taxon>Roseofilum</taxon>
    </lineage>
</organism>
<evidence type="ECO:0000256" key="4">
    <source>
        <dbReference type="SAM" id="Coils"/>
    </source>
</evidence>
<dbReference type="InterPro" id="IPR011990">
    <property type="entry name" value="TPR-like_helical_dom_sf"/>
</dbReference>
<gene>
    <name evidence="6" type="ORF">BI308_18150</name>
</gene>
<dbReference type="Pfam" id="PF20703">
    <property type="entry name" value="nSTAND1"/>
    <property type="match status" value="1"/>
</dbReference>
<proteinExistence type="predicted"/>
<evidence type="ECO:0000256" key="1">
    <source>
        <dbReference type="ARBA" id="ARBA00022574"/>
    </source>
</evidence>
<feature type="coiled-coil region" evidence="4">
    <location>
        <begin position="901"/>
        <end position="935"/>
    </location>
</feature>
<dbReference type="Gene3D" id="3.40.50.300">
    <property type="entry name" value="P-loop containing nucleotide triphosphate hydrolases"/>
    <property type="match status" value="1"/>
</dbReference>
<dbReference type="STRING" id="1925591.BI308_18150"/>
<dbReference type="SUPFAM" id="SSF50978">
    <property type="entry name" value="WD40 repeat-like"/>
    <property type="match status" value="1"/>
</dbReference>
<keyword evidence="1 3" id="KW-0853">WD repeat</keyword>
<dbReference type="Proteomes" id="UP000183940">
    <property type="component" value="Unassembled WGS sequence"/>
</dbReference>
<dbReference type="SUPFAM" id="SSF48452">
    <property type="entry name" value="TPR-like"/>
    <property type="match status" value="1"/>
</dbReference>
<dbReference type="EMBL" id="MLAW01000036">
    <property type="protein sequence ID" value="OJJ24190.1"/>
    <property type="molecule type" value="Genomic_DNA"/>
</dbReference>
<accession>A0A1L9QNE6</accession>
<dbReference type="Gene3D" id="2.130.10.10">
    <property type="entry name" value="YVTN repeat-like/Quinoprotein amine dehydrogenase"/>
    <property type="match status" value="1"/>
</dbReference>
<name>A0A1L9QNE6_9CYAN</name>
<dbReference type="Gene3D" id="1.25.40.10">
    <property type="entry name" value="Tetratricopeptide repeat domain"/>
    <property type="match status" value="2"/>
</dbReference>
<dbReference type="InterPro" id="IPR049052">
    <property type="entry name" value="nSTAND1"/>
</dbReference>
<sequence>MIALSPENLDILDNLNWMLEVSRGEFALMIACCNYGDLQQALIDELVKMSALHIKVVKLQEGETSLLNALHREGSYQETSGGNENPIPYSLILTGWERVEQLEKLLASVNQVRESLKGEFPVPMVFWVNQGVLKTLLKSAPDLASWASHYQFRLPSAALNDWLAERVERFQRNGVMCTPEEAKELAMALEALQRDIEEEGAGTLSSEGRAHLELLLGLAGVPYGDNRQIEEAIGHYQRALEMWEEQGNLEQQGYVCSQLAYAYFRKAFPTRENVQFVPPKLFNELVEEQRREGSEWQVAYGYVQRTLALWEEGGRLENVARTFHRWLGILRYLQHWELLAQLARQVIPFHEDEEKWPKYYLLRDYSVLAEVAFEQEHWEEAEQWSEKVLQEAPEDSTQYYMVLSRLILAKVYRRRGERDAAIEQLQRVQKVRELGVERAPRLHVEALELLRALLFERQDYWEAYEVKRELRTAEFEYNFRGFVGASRLKPRPHQRGVATEIRAAGREEAVQELVERILDTSHVVTVIYGYSGVGKSSLLQAGLVPALEEKVHQDRIVPIVLRRYEDWQGQIGEQLERFGLFPSTPLREQTSLPSTSLREQAPLREQPFDSAQGTSFEFAQGTALRLRSGHGNGWTEGDLLRVWREAERSHERIVLIFDQFEEFFFRFRTKPERRALFGLLSEGLERCPKLQVVISIRQDYIHYLFEERELQRVGDVLRQENAYPLSYFQPEEAVQIIRRLTEKTSFHPEEELLERLVQDLAGETEEVIPIELQIVGSQLEDSYITRLEEYERLYEGVLEPKTELVRRYIKTVVEDCGTEHERSAYWLLFLLTDEDLRRPVKTEPELERELREKIEEADLPLVLKILVGSGLVLSIDERGEQCYQLVHDYLVRYVREQAPELRQLQEKLEQEQTKREEAERSLAEIEKRVRQSRWQLRFTSLASVLIIAGTGGLVYRARVERKLALDSIRWERLGIKVLRQFENVPSQQLETLVFALQITQELYSQVINQSVTEYVAYSPISALQQITQTIRAQNQIPHQSKVRAVAFSPDGRYLATSSDDKTTKITEVENGRTLHTIIHQSKVRAVAFSLDGRYLATGSDDKTAKITEVESGRTLHTITHEALVRAVAFSPDGRYLATG</sequence>
<reference evidence="6" key="1">
    <citation type="submission" date="2016-10" db="EMBL/GenBank/DDBJ databases">
        <title>CRISPR-Cas defence system in Roseofilum reptotaenium: evidence of a bacteriophage-cyanobacterium arms race in the coral black band disease.</title>
        <authorList>
            <person name="Buerger P."/>
            <person name="Wood-Charlson E.M."/>
            <person name="Weynberg K.D."/>
            <person name="Willis B."/>
            <person name="Van Oppen M.J."/>
        </authorList>
    </citation>
    <scope>NUCLEOTIDE SEQUENCE [LARGE SCALE GENOMIC DNA]</scope>
    <source>
        <strain evidence="6">AO1-A</strain>
    </source>
</reference>
<evidence type="ECO:0000259" key="5">
    <source>
        <dbReference type="Pfam" id="PF20703"/>
    </source>
</evidence>
<dbReference type="PANTHER" id="PTHR19848">
    <property type="entry name" value="WD40 REPEAT PROTEIN"/>
    <property type="match status" value="1"/>
</dbReference>
<evidence type="ECO:0000256" key="2">
    <source>
        <dbReference type="ARBA" id="ARBA00022737"/>
    </source>
</evidence>
<protein>
    <recommendedName>
        <fullName evidence="5">Novel STAND NTPase 1 domain-containing protein</fullName>
    </recommendedName>
</protein>
<dbReference type="InterPro" id="IPR027417">
    <property type="entry name" value="P-loop_NTPase"/>
</dbReference>
<comment type="caution">
    <text evidence="6">The sequence shown here is derived from an EMBL/GenBank/DDBJ whole genome shotgun (WGS) entry which is preliminary data.</text>
</comment>
<dbReference type="Pfam" id="PF00400">
    <property type="entry name" value="WD40"/>
    <property type="match status" value="3"/>
</dbReference>
<feature type="repeat" description="WD" evidence="3">
    <location>
        <begin position="1035"/>
        <end position="1076"/>
    </location>
</feature>
<keyword evidence="2" id="KW-0677">Repeat</keyword>
<dbReference type="AlphaFoldDB" id="A0A1L9QNE6"/>
<keyword evidence="7" id="KW-1185">Reference proteome</keyword>